<feature type="chain" id="PRO_5002969502" description="DUF4097 domain-containing protein" evidence="1">
    <location>
        <begin position="20"/>
        <end position="288"/>
    </location>
</feature>
<keyword evidence="1" id="KW-0732">Signal</keyword>
<dbReference type="STRING" id="471854.Dfer_1127"/>
<dbReference type="RefSeq" id="WP_015810630.1">
    <property type="nucleotide sequence ID" value="NC_013037.1"/>
</dbReference>
<proteinExistence type="predicted"/>
<dbReference type="KEGG" id="dfe:Dfer_1127"/>
<dbReference type="OrthoDB" id="937739at2"/>
<gene>
    <name evidence="3" type="ordered locus">Dfer_1127</name>
</gene>
<dbReference type="InterPro" id="IPR025164">
    <property type="entry name" value="Toastrack_DUF4097"/>
</dbReference>
<organism evidence="3 4">
    <name type="scientific">Dyadobacter fermentans (strain ATCC 700827 / DSM 18053 / CIP 107007 / KCTC 52180 / NS114)</name>
    <dbReference type="NCBI Taxonomy" id="471854"/>
    <lineage>
        <taxon>Bacteria</taxon>
        <taxon>Pseudomonadati</taxon>
        <taxon>Bacteroidota</taxon>
        <taxon>Cytophagia</taxon>
        <taxon>Cytophagales</taxon>
        <taxon>Spirosomataceae</taxon>
        <taxon>Dyadobacter</taxon>
    </lineage>
</organism>
<protein>
    <recommendedName>
        <fullName evidence="2">DUF4097 domain-containing protein</fullName>
    </recommendedName>
</protein>
<evidence type="ECO:0000256" key="1">
    <source>
        <dbReference type="SAM" id="SignalP"/>
    </source>
</evidence>
<evidence type="ECO:0000259" key="2">
    <source>
        <dbReference type="Pfam" id="PF13349"/>
    </source>
</evidence>
<accession>C6W516</accession>
<keyword evidence="4" id="KW-1185">Reference proteome</keyword>
<dbReference type="AlphaFoldDB" id="C6W516"/>
<name>C6W516_DYAFD</name>
<dbReference type="Proteomes" id="UP000002011">
    <property type="component" value="Chromosome"/>
</dbReference>
<dbReference type="EMBL" id="CP001619">
    <property type="protein sequence ID" value="ACT92376.1"/>
    <property type="molecule type" value="Genomic_DNA"/>
</dbReference>
<dbReference type="eggNOG" id="COG3595">
    <property type="taxonomic scope" value="Bacteria"/>
</dbReference>
<feature type="signal peptide" evidence="1">
    <location>
        <begin position="1"/>
        <end position="19"/>
    </location>
</feature>
<reference evidence="3 4" key="1">
    <citation type="journal article" date="2009" name="Stand. Genomic Sci.">
        <title>Complete genome sequence of Dyadobacter fermentans type strain (NS114).</title>
        <authorList>
            <person name="Lang E."/>
            <person name="Lapidus A."/>
            <person name="Chertkov O."/>
            <person name="Brettin T."/>
            <person name="Detter J.C."/>
            <person name="Han C."/>
            <person name="Copeland A."/>
            <person name="Glavina Del Rio T."/>
            <person name="Nolan M."/>
            <person name="Chen F."/>
            <person name="Lucas S."/>
            <person name="Tice H."/>
            <person name="Cheng J.F."/>
            <person name="Land M."/>
            <person name="Hauser L."/>
            <person name="Chang Y.J."/>
            <person name="Jeffries C.D."/>
            <person name="Kopitz M."/>
            <person name="Bruce D."/>
            <person name="Goodwin L."/>
            <person name="Pitluck S."/>
            <person name="Ovchinnikova G."/>
            <person name="Pati A."/>
            <person name="Ivanova N."/>
            <person name="Mavrommatis K."/>
            <person name="Chen A."/>
            <person name="Palaniappan K."/>
            <person name="Chain P."/>
            <person name="Bristow J."/>
            <person name="Eisen J.A."/>
            <person name="Markowitz V."/>
            <person name="Hugenholtz P."/>
            <person name="Goker M."/>
            <person name="Rohde M."/>
            <person name="Kyrpides N.C."/>
            <person name="Klenk H.P."/>
        </authorList>
    </citation>
    <scope>NUCLEOTIDE SEQUENCE [LARGE SCALE GENOMIC DNA]</scope>
    <source>
        <strain evidence="4">ATCC 700827 / DSM 18053 / CIP 107007 / KCTC 52180 / NS114</strain>
    </source>
</reference>
<evidence type="ECO:0000313" key="3">
    <source>
        <dbReference type="EMBL" id="ACT92376.1"/>
    </source>
</evidence>
<feature type="domain" description="DUF4097" evidence="2">
    <location>
        <begin position="147"/>
        <end position="260"/>
    </location>
</feature>
<sequence length="288" mass="31686">MKYFSIPLLAGTVLCCAQAAAQKLEHKERVSKEFTISAGQAAKNVLAIYNINGSIKVEGYNGDKVMLEIDKKISAKTQAVLDEGKAELKLEIEQRADSIIAYIANPFDSRPNRGRRNWDGPNIQYDFELDFTVKVPYSLNLHVSTVNGGDINVNDVTGSLGVRNVNGAIKVANAKGTASMHTINGNVEVNFVTVPPGESDFKTLNGDVKVSYPAALAVDCQFKTFNGDFFTDFPNVERLPVRVVKNAENRENKTVYKLSTETFIRIGSGGPTYKFETFNGNIYLKKQS</sequence>
<dbReference type="Pfam" id="PF13349">
    <property type="entry name" value="DUF4097"/>
    <property type="match status" value="1"/>
</dbReference>
<dbReference type="HOGENOM" id="CLU_085009_0_0_10"/>
<evidence type="ECO:0000313" key="4">
    <source>
        <dbReference type="Proteomes" id="UP000002011"/>
    </source>
</evidence>